<dbReference type="EMBL" id="CADCUT010000197">
    <property type="protein sequence ID" value="CAA9430968.1"/>
    <property type="molecule type" value="Genomic_DNA"/>
</dbReference>
<name>A0A6J4Q868_9ACTN</name>
<evidence type="ECO:0000256" key="1">
    <source>
        <dbReference type="SAM" id="MobiDB-lite"/>
    </source>
</evidence>
<gene>
    <name evidence="2" type="ORF">AVDCRST_MAG03-3241</name>
</gene>
<proteinExistence type="predicted"/>
<feature type="non-terminal residue" evidence="2">
    <location>
        <position position="233"/>
    </location>
</feature>
<accession>A0A6J4Q868</accession>
<evidence type="ECO:0000313" key="2">
    <source>
        <dbReference type="EMBL" id="CAA9430968.1"/>
    </source>
</evidence>
<keyword evidence="2" id="KW-0378">Hydrolase</keyword>
<feature type="compositionally biased region" description="Basic and acidic residues" evidence="1">
    <location>
        <begin position="90"/>
        <end position="110"/>
    </location>
</feature>
<organism evidence="2">
    <name type="scientific">uncultured Rubrobacteraceae bacterium</name>
    <dbReference type="NCBI Taxonomy" id="349277"/>
    <lineage>
        <taxon>Bacteria</taxon>
        <taxon>Bacillati</taxon>
        <taxon>Actinomycetota</taxon>
        <taxon>Rubrobacteria</taxon>
        <taxon>Rubrobacterales</taxon>
        <taxon>Rubrobacteraceae</taxon>
        <taxon>environmental samples</taxon>
    </lineage>
</organism>
<dbReference type="GO" id="GO:0004416">
    <property type="term" value="F:hydroxyacylglutathione hydrolase activity"/>
    <property type="evidence" value="ECO:0007669"/>
    <property type="project" value="UniProtKB-EC"/>
</dbReference>
<feature type="region of interest" description="Disordered" evidence="1">
    <location>
        <begin position="1"/>
        <end position="233"/>
    </location>
</feature>
<sequence length="233" mass="25814">GRDAGEHSAGRPQGGRRRDQELYPRAATRERRRPDARGHRRRWQRGEDQGRHNVAGRGAGGPQAHLYHPPPRRPHRGPEGSAGVGAGSRGRLDGARGRRDLGPTRVRPAEQRVLSPHVQRRPAAGYTGRKGLAGGRRRLGLPPDLHPGPHPRTRRASPGLGRPALYRRRLRVPTPQDTRRGPQGPLHRPAARETLGREAAGGELRDRRHGPRPRAPCRRSREPPESVRALPIL</sequence>
<reference evidence="2" key="1">
    <citation type="submission" date="2020-02" db="EMBL/GenBank/DDBJ databases">
        <authorList>
            <person name="Meier V. D."/>
        </authorList>
    </citation>
    <scope>NUCLEOTIDE SEQUENCE</scope>
    <source>
        <strain evidence="2">AVDCRST_MAG03</strain>
    </source>
</reference>
<dbReference type="AlphaFoldDB" id="A0A6J4Q868"/>
<feature type="compositionally biased region" description="Basic and acidic residues" evidence="1">
    <location>
        <begin position="16"/>
        <end position="37"/>
    </location>
</feature>
<feature type="compositionally biased region" description="Basic residues" evidence="1">
    <location>
        <begin position="207"/>
        <end position="218"/>
    </location>
</feature>
<feature type="non-terminal residue" evidence="2">
    <location>
        <position position="1"/>
    </location>
</feature>
<protein>
    <submittedName>
        <fullName evidence="2">Hydroxyacylglutathione hydrolase</fullName>
        <ecNumber evidence="2">3.1.2.6</ecNumber>
    </submittedName>
</protein>
<dbReference type="EC" id="3.1.2.6" evidence="2"/>